<feature type="compositionally biased region" description="Basic and acidic residues" evidence="1">
    <location>
        <begin position="613"/>
        <end position="629"/>
    </location>
</feature>
<evidence type="ECO:0000256" key="1">
    <source>
        <dbReference type="SAM" id="MobiDB-lite"/>
    </source>
</evidence>
<proteinExistence type="predicted"/>
<feature type="compositionally biased region" description="Low complexity" evidence="1">
    <location>
        <begin position="647"/>
        <end position="663"/>
    </location>
</feature>
<accession>A0A0S4W1Z6</accession>
<evidence type="ECO:0000313" key="2">
    <source>
        <dbReference type="EMBL" id="CUV40197.1"/>
    </source>
</evidence>
<evidence type="ECO:0000313" key="3">
    <source>
        <dbReference type="EMBL" id="CUV63876.1"/>
    </source>
</evidence>
<organism evidence="2">
    <name type="scientific">Ralstonia solanacearum</name>
    <name type="common">Pseudomonas solanacearum</name>
    <dbReference type="NCBI Taxonomy" id="305"/>
    <lineage>
        <taxon>Bacteria</taxon>
        <taxon>Pseudomonadati</taxon>
        <taxon>Pseudomonadota</taxon>
        <taxon>Betaproteobacteria</taxon>
        <taxon>Burkholderiales</taxon>
        <taxon>Burkholderiaceae</taxon>
        <taxon>Ralstonia</taxon>
        <taxon>Ralstonia solanacearum species complex</taxon>
    </lineage>
</organism>
<sequence length="663" mass="70327">MRLFGAQGQLFGHVGGVVPLGLAAAVLGPQLRGARDVGLVQRAAQRAVVRVLQHREVRREVQRELPAGAGRIVAAGGFVRGLPGIFGQAGQARLVVDPQRVAVGRVQHVVAERLGQLRLLLLDGGEARFAVFRQLGAAQAEAAQFVVEQLLARRRQRGVFGAFGDRLVLLEQFQILSEGRPEFGHAGQVGGVGLAQRRRIGHRAQMADDAPGAAERLGGVFQCRDDMVPGGWRGRVLDADHGGGGALQQHVERRRDVLGADLRKARQTGEIEKRVGSRGGDFRRGDGHGGLGKREEWTSKKRPVRQVGTLFRFPMAATGSQSSILCCERGVFGGALGRFQRVDQQHGDGHRTDAARHGRDVAGHVPDTGEVDVAAQLAGVVAVHAHVDDDRARLDHVSRDDVAAADGGHDDVGLAGVGGQVARLAVADGDGGAGLQQQHRHRLADDVRGAHHHGTRAAHRVVDRFEHLHAAVRRARTEQRRAGHQRAGVGNVEAVDILFGRDGLQHLVAVDVLGQRQLDQDAVDARVAVQRVDAAEQVGLGQVGRVAVEDGQEAVVFARLDLVAHVDLAGRVVADQDDGEAGLVAARGEGGGALGGFGAELLGKRVAVDELGGHGRAEEGEKAKRDYKSPLRSSAAEVTRREPARPAPAMRATAPGAASRPRC</sequence>
<gene>
    <name evidence="3" type="ORF">RD1301_v1_4100005</name>
    <name evidence="2" type="ORF">TF3108_v1_420048</name>
</gene>
<dbReference type="EMBL" id="LN899822">
    <property type="protein sequence ID" value="CUV63876.1"/>
    <property type="molecule type" value="Genomic_DNA"/>
</dbReference>
<name>A0A0S4W1Z6_RALSL</name>
<dbReference type="AlphaFoldDB" id="A0A0S4W1Z6"/>
<dbReference type="EMBL" id="LN899826">
    <property type="protein sequence ID" value="CUV40197.1"/>
    <property type="molecule type" value="Genomic_DNA"/>
</dbReference>
<feature type="region of interest" description="Disordered" evidence="1">
    <location>
        <begin position="272"/>
        <end position="299"/>
    </location>
</feature>
<reference evidence="2" key="1">
    <citation type="submission" date="2015-10" db="EMBL/GenBank/DDBJ databases">
        <authorList>
            <person name="Gilbert D.G."/>
        </authorList>
    </citation>
    <scope>NUCLEOTIDE SEQUENCE</scope>
    <source>
        <strain evidence="2">Phyl III-seqv23</strain>
    </source>
</reference>
<feature type="region of interest" description="Disordered" evidence="1">
    <location>
        <begin position="613"/>
        <end position="663"/>
    </location>
</feature>
<protein>
    <submittedName>
        <fullName evidence="2">Uncharacterized protein</fullName>
    </submittedName>
</protein>